<organism evidence="1 2">
    <name type="scientific">Leuconostoc mesenteroides subsp. cremoris ATCC 19254</name>
    <dbReference type="NCBI Taxonomy" id="586220"/>
    <lineage>
        <taxon>Bacteria</taxon>
        <taxon>Bacillati</taxon>
        <taxon>Bacillota</taxon>
        <taxon>Bacilli</taxon>
        <taxon>Lactobacillales</taxon>
        <taxon>Lactobacillaceae</taxon>
        <taxon>Leuconostoc</taxon>
    </lineage>
</organism>
<accession>C2KID6</accession>
<dbReference type="HOGENOM" id="CLU_2788903_0_0_9"/>
<dbReference type="RefSeq" id="WP_002815653.1">
    <property type="nucleotide sequence ID" value="NZ_GG693386.1"/>
</dbReference>
<reference evidence="1 2" key="1">
    <citation type="submission" date="2009-04" db="EMBL/GenBank/DDBJ databases">
        <authorList>
            <person name="Qin X."/>
            <person name="Bachman B."/>
            <person name="Battles P."/>
            <person name="Bell A."/>
            <person name="Bess C."/>
            <person name="Bickham C."/>
            <person name="Chaboub L."/>
            <person name="Chen D."/>
            <person name="Coyle M."/>
            <person name="Deiros D.R."/>
            <person name="Dinh H."/>
            <person name="Forbes L."/>
            <person name="Fowler G."/>
            <person name="Francisco L."/>
            <person name="Fu Q."/>
            <person name="Gubbala S."/>
            <person name="Hale W."/>
            <person name="Han Y."/>
            <person name="Hemphill L."/>
            <person name="Highlander S.K."/>
            <person name="Hirani K."/>
            <person name="Hogues M."/>
            <person name="Jackson L."/>
            <person name="Jakkamsetti A."/>
            <person name="Javaid M."/>
            <person name="Jiang H."/>
            <person name="Korchina V."/>
            <person name="Kovar C."/>
            <person name="Lara F."/>
            <person name="Lee S."/>
            <person name="Mata R."/>
            <person name="Mathew T."/>
            <person name="Moen C."/>
            <person name="Morales K."/>
            <person name="Munidasa M."/>
            <person name="Nazareth L."/>
            <person name="Ngo R."/>
            <person name="Nguyen L."/>
            <person name="Okwuonu G."/>
            <person name="Ongeri F."/>
            <person name="Patil S."/>
            <person name="Petrosino J."/>
            <person name="Pham C."/>
            <person name="Pham P."/>
            <person name="Pu L.-L."/>
            <person name="Puazo M."/>
            <person name="Raj R."/>
            <person name="Reid J."/>
            <person name="Rouhana J."/>
            <person name="Saada N."/>
            <person name="Shang Y."/>
            <person name="Simmons D."/>
            <person name="Thornton R."/>
            <person name="Warren J."/>
            <person name="Weissenberger G."/>
            <person name="Zhang J."/>
            <person name="Zhang L."/>
            <person name="Zhou C."/>
            <person name="Zhu D."/>
            <person name="Muzny D."/>
            <person name="Worley K."/>
            <person name="Gibbs R."/>
        </authorList>
    </citation>
    <scope>NUCLEOTIDE SEQUENCE [LARGE SCALE GENOMIC DNA]</scope>
    <source>
        <strain evidence="1 2">ATCC 19254</strain>
    </source>
</reference>
<dbReference type="EMBL" id="ACKV01000013">
    <property type="protein sequence ID" value="EEJ42962.1"/>
    <property type="molecule type" value="Genomic_DNA"/>
</dbReference>
<sequence length="68" mass="7708">MKIIEINGFYSNVVDAVETRQYTAKDYLKNQHIFLKQLADLLDCDSKAGALVDMQIANLEMAIEEVSK</sequence>
<proteinExistence type="predicted"/>
<dbReference type="AlphaFoldDB" id="C2KID6"/>
<evidence type="ECO:0000313" key="1">
    <source>
        <dbReference type="EMBL" id="EEJ42962.1"/>
    </source>
</evidence>
<name>C2KID6_LEUMC</name>
<protein>
    <submittedName>
        <fullName evidence="1">Uncharacterized protein</fullName>
    </submittedName>
</protein>
<dbReference type="Proteomes" id="UP000004283">
    <property type="component" value="Unassembled WGS sequence"/>
</dbReference>
<comment type="caution">
    <text evidence="1">The sequence shown here is derived from an EMBL/GenBank/DDBJ whole genome shotgun (WGS) entry which is preliminary data.</text>
</comment>
<gene>
    <name evidence="1" type="ORF">HMPREF0555_0402</name>
</gene>
<evidence type="ECO:0000313" key="2">
    <source>
        <dbReference type="Proteomes" id="UP000004283"/>
    </source>
</evidence>